<dbReference type="AlphaFoldDB" id="A0A8S4AG89"/>
<dbReference type="PANTHER" id="PTHR21538:SF19">
    <property type="entry name" value="RHOTEKIN"/>
    <property type="match status" value="1"/>
</dbReference>
<name>A0A8S4AG89_9TELE</name>
<dbReference type="PROSITE" id="PS50003">
    <property type="entry name" value="PH_DOMAIN"/>
    <property type="match status" value="1"/>
</dbReference>
<feature type="domain" description="PH" evidence="1">
    <location>
        <begin position="314"/>
        <end position="419"/>
    </location>
</feature>
<proteinExistence type="predicted"/>
<dbReference type="Pfam" id="PF08174">
    <property type="entry name" value="Anillin"/>
    <property type="match status" value="1"/>
</dbReference>
<dbReference type="PANTHER" id="PTHR21538">
    <property type="entry name" value="ANILLIN/RHOTEKIN RTKN"/>
    <property type="match status" value="1"/>
</dbReference>
<keyword evidence="3" id="KW-1185">Reference proteome</keyword>
<dbReference type="GO" id="GO:0005826">
    <property type="term" value="C:actomyosin contractile ring"/>
    <property type="evidence" value="ECO:0007669"/>
    <property type="project" value="TreeGrafter"/>
</dbReference>
<dbReference type="InterPro" id="IPR051364">
    <property type="entry name" value="Cytokinesis/Rho-signaling"/>
</dbReference>
<dbReference type="GO" id="GO:0007165">
    <property type="term" value="P:signal transduction"/>
    <property type="evidence" value="ECO:0007669"/>
    <property type="project" value="InterPro"/>
</dbReference>
<protein>
    <submittedName>
        <fullName evidence="2">(Atlantic silverside) hypothetical protein</fullName>
    </submittedName>
</protein>
<dbReference type="InterPro" id="IPR011993">
    <property type="entry name" value="PH-like_dom_sf"/>
</dbReference>
<sequence length="486" mass="55002">MSRFVLAHSVYCLTVPGQEQSAEILLRRNMNDGTQQDDKVLQQIEREVRMREGASKLLAACSQRDQALEASKSLLTCNTRILALLSQLQRMRRAQILERAGIRSSEDLVPCTGKVALSDFRIPLMWKDSEYFKNKGELHRCAVFCLLQCGTEIRDTDIVMVDRTLTDICFENTIIFNKVDPGFQLRVELYSACAVEDFSPVFPTPRRMGFLGGSLGCSSGKKIRAAFESAGVCGPVAGADMRHGRASLPLSQEHSAMGPKYNLLAHMTLSVEHVQDGFKTHDLKLSAADDSPFWLPLFGNMCCRFVAQPLCMIQPVISGQIKVKLEEDLDYWENVYGVLRRQTLLCYHCREDLESEDKPLLVIPIRKDTCVSVSERETVHGHTIYISIQPRGGDVTYTISLHTPEEAQRWNKALQQHVYNLNQWRQCCDETMKIDVPSSRKASTLRQGSLYHEIVTPSSPRKGPAVPDLSHEIRTLLSYYYKESYE</sequence>
<dbReference type="SMART" id="SM00742">
    <property type="entry name" value="Hr1"/>
    <property type="match status" value="1"/>
</dbReference>
<dbReference type="GO" id="GO:0000915">
    <property type="term" value="P:actomyosin contractile ring assembly"/>
    <property type="evidence" value="ECO:0007669"/>
    <property type="project" value="TreeGrafter"/>
</dbReference>
<dbReference type="SUPFAM" id="SSF50729">
    <property type="entry name" value="PH domain-like"/>
    <property type="match status" value="1"/>
</dbReference>
<dbReference type="InterPro" id="IPR001849">
    <property type="entry name" value="PH_domain"/>
</dbReference>
<evidence type="ECO:0000313" key="2">
    <source>
        <dbReference type="EMBL" id="CAG5867603.1"/>
    </source>
</evidence>
<dbReference type="Gene3D" id="2.30.29.30">
    <property type="entry name" value="Pleckstrin-homology domain (PH domain)/Phosphotyrosine-binding domain (PTB)"/>
    <property type="match status" value="1"/>
</dbReference>
<dbReference type="InterPro" id="IPR011072">
    <property type="entry name" value="HR1_rho-bd"/>
</dbReference>
<dbReference type="GO" id="GO:0031106">
    <property type="term" value="P:septin ring organization"/>
    <property type="evidence" value="ECO:0007669"/>
    <property type="project" value="TreeGrafter"/>
</dbReference>
<dbReference type="SMART" id="SM00233">
    <property type="entry name" value="PH"/>
    <property type="match status" value="1"/>
</dbReference>
<dbReference type="InterPro" id="IPR036274">
    <property type="entry name" value="HR1_rpt_sf"/>
</dbReference>
<dbReference type="OrthoDB" id="5817051at2759"/>
<dbReference type="Proteomes" id="UP000677803">
    <property type="component" value="Unassembled WGS sequence"/>
</dbReference>
<evidence type="ECO:0000313" key="3">
    <source>
        <dbReference type="Proteomes" id="UP000677803"/>
    </source>
</evidence>
<dbReference type="Pfam" id="PF00169">
    <property type="entry name" value="PH"/>
    <property type="match status" value="1"/>
</dbReference>
<evidence type="ECO:0000259" key="1">
    <source>
        <dbReference type="PROSITE" id="PS50003"/>
    </source>
</evidence>
<dbReference type="EMBL" id="CAJRST010003335">
    <property type="protein sequence ID" value="CAG5867603.1"/>
    <property type="molecule type" value="Genomic_DNA"/>
</dbReference>
<dbReference type="InterPro" id="IPR012966">
    <property type="entry name" value="AHD"/>
</dbReference>
<comment type="caution">
    <text evidence="2">The sequence shown here is derived from an EMBL/GenBank/DDBJ whole genome shotgun (WGS) entry which is preliminary data.</text>
</comment>
<reference evidence="2" key="1">
    <citation type="submission" date="2021-05" db="EMBL/GenBank/DDBJ databases">
        <authorList>
            <person name="Tigano A."/>
        </authorList>
    </citation>
    <scope>NUCLEOTIDE SEQUENCE</scope>
</reference>
<accession>A0A8S4AG89</accession>
<gene>
    <name evidence="2" type="ORF">MMEN_LOCUS4408</name>
</gene>
<dbReference type="SUPFAM" id="SSF46585">
    <property type="entry name" value="HR1 repeat"/>
    <property type="match status" value="1"/>
</dbReference>
<dbReference type="GO" id="GO:0000281">
    <property type="term" value="P:mitotic cytokinesis"/>
    <property type="evidence" value="ECO:0007669"/>
    <property type="project" value="TreeGrafter"/>
</dbReference>
<organism evidence="2 3">
    <name type="scientific">Menidia menidia</name>
    <name type="common">Atlantic silverside</name>
    <dbReference type="NCBI Taxonomy" id="238744"/>
    <lineage>
        <taxon>Eukaryota</taxon>
        <taxon>Metazoa</taxon>
        <taxon>Chordata</taxon>
        <taxon>Craniata</taxon>
        <taxon>Vertebrata</taxon>
        <taxon>Euteleostomi</taxon>
        <taxon>Actinopterygii</taxon>
        <taxon>Neopterygii</taxon>
        <taxon>Teleostei</taxon>
        <taxon>Neoteleostei</taxon>
        <taxon>Acanthomorphata</taxon>
        <taxon>Ovalentaria</taxon>
        <taxon>Atherinomorphae</taxon>
        <taxon>Atheriniformes</taxon>
        <taxon>Atherinopsidae</taxon>
        <taxon>Menidiinae</taxon>
        <taxon>Menidia</taxon>
    </lineage>
</organism>